<reference evidence="2" key="1">
    <citation type="submission" date="2022-11" db="EMBL/GenBank/DDBJ databases">
        <title>Chromosomal genome sequence assembly and mating type (MAT) locus characterization of the leprose asexual lichenized fungus Lepraria neglecta (Nyl.) Erichsen.</title>
        <authorList>
            <person name="Allen J.L."/>
            <person name="Pfeffer B."/>
        </authorList>
    </citation>
    <scope>NUCLEOTIDE SEQUENCE</scope>
    <source>
        <strain evidence="2">Allen 5258</strain>
    </source>
</reference>
<accession>A0AAD9Z6T4</accession>
<name>A0AAD9Z6T4_9LECA</name>
<comment type="caution">
    <text evidence="2">The sequence shown here is derived from an EMBL/GenBank/DDBJ whole genome shotgun (WGS) entry which is preliminary data.</text>
</comment>
<dbReference type="EMBL" id="JASNWA010000008">
    <property type="protein sequence ID" value="KAK3171257.1"/>
    <property type="molecule type" value="Genomic_DNA"/>
</dbReference>
<evidence type="ECO:0000313" key="3">
    <source>
        <dbReference type="Proteomes" id="UP001276659"/>
    </source>
</evidence>
<evidence type="ECO:0000313" key="2">
    <source>
        <dbReference type="EMBL" id="KAK3171257.1"/>
    </source>
</evidence>
<dbReference type="Proteomes" id="UP001276659">
    <property type="component" value="Unassembled WGS sequence"/>
</dbReference>
<dbReference type="AlphaFoldDB" id="A0AAD9Z6T4"/>
<sequence length="217" mass="23585">HGVAVRKAKCSKLYAVAFENSSIDMLHARRARNVSPSKNREDSETRPTSVEVVRLIPHEAQFAIHRMIAMSNISENTLAALINSNSSSSSTLDYRLSLASTLAMVRGSFGSNGQASITSSLRHGLVSCIRRGNDGGNDEYALRNPSLASLVSSTTRLSSLSLGEYKRKRVLSISYANGNTEIEEPVVECDGKRRLSVVALKWGKGTDEIIPGKTYIV</sequence>
<proteinExistence type="predicted"/>
<gene>
    <name evidence="2" type="ORF">OEA41_003341</name>
</gene>
<keyword evidence="3" id="KW-1185">Reference proteome</keyword>
<feature type="non-terminal residue" evidence="2">
    <location>
        <position position="1"/>
    </location>
</feature>
<protein>
    <submittedName>
        <fullName evidence="2">Uncharacterized protein</fullName>
    </submittedName>
</protein>
<feature type="region of interest" description="Disordered" evidence="1">
    <location>
        <begin position="29"/>
        <end position="48"/>
    </location>
</feature>
<evidence type="ECO:0000256" key="1">
    <source>
        <dbReference type="SAM" id="MobiDB-lite"/>
    </source>
</evidence>
<organism evidence="2 3">
    <name type="scientific">Lepraria neglecta</name>
    <dbReference type="NCBI Taxonomy" id="209136"/>
    <lineage>
        <taxon>Eukaryota</taxon>
        <taxon>Fungi</taxon>
        <taxon>Dikarya</taxon>
        <taxon>Ascomycota</taxon>
        <taxon>Pezizomycotina</taxon>
        <taxon>Lecanoromycetes</taxon>
        <taxon>OSLEUM clade</taxon>
        <taxon>Lecanoromycetidae</taxon>
        <taxon>Lecanorales</taxon>
        <taxon>Lecanorineae</taxon>
        <taxon>Stereocaulaceae</taxon>
        <taxon>Lepraria</taxon>
    </lineage>
</organism>